<sequence length="399" mass="44746">MVLRSQCTRLFSSSRQCRFSEPPVSNNKYVSIRSCESLRTGLQPDYIRVSNSKLQNLVWPQPMQNILVMKKPWARVPRDNMVSFISFIHDHYPELNVMVTKDVAEEISQDFKSYPQQTKSSPHILYTGDTSEIVSKTDLLVTLGGDGTILRAVSLFSNVAVPPVLSFSLGTLGFLLPFDFQHHKEAFDNVYNSTAKVLHRARLECHMIRAQSEKKETPKMIHAMNDIVLHRGDTPNLTTLDIWVDGQFLTRTTADGVCLATPTGSTAYSLSSGGSIVNPLVPAILISPICPRSLSFRPLIIPLTSHIKIKVVKKPIGDNNVRLSVDGVPQDDLKVDDEIHIVNEVGTIFVKNNKFPYEKPERTSKYSGIHCVARTESDWVRGINELLGFNSSFKNQTKH</sequence>
<gene>
    <name evidence="6" type="ORF">CYFA0S_23e00826g</name>
</gene>
<dbReference type="InterPro" id="IPR017437">
    <property type="entry name" value="ATP-NAD_kinase_PpnK-typ_C"/>
</dbReference>
<dbReference type="InterPro" id="IPR002504">
    <property type="entry name" value="NADK"/>
</dbReference>
<dbReference type="GO" id="GO:0003951">
    <property type="term" value="F:NAD+ kinase activity"/>
    <property type="evidence" value="ECO:0007669"/>
    <property type="project" value="InterPro"/>
</dbReference>
<dbReference type="Pfam" id="PF01513">
    <property type="entry name" value="NAD_kinase"/>
    <property type="match status" value="1"/>
</dbReference>
<dbReference type="HAMAP" id="MF_00361">
    <property type="entry name" value="NAD_kinase"/>
    <property type="match status" value="1"/>
</dbReference>
<evidence type="ECO:0000256" key="4">
    <source>
        <dbReference type="ARBA" id="ARBA00022857"/>
    </source>
</evidence>
<dbReference type="InterPro" id="IPR016064">
    <property type="entry name" value="NAD/diacylglycerol_kinase_sf"/>
</dbReference>
<keyword evidence="4" id="KW-0521">NADP</keyword>
<dbReference type="FunFam" id="2.60.200.30:FF:000014">
    <property type="entry name" value="Mitochondrial NADH kinase"/>
    <property type="match status" value="1"/>
</dbReference>
<keyword evidence="3" id="KW-0418">Kinase</keyword>
<proteinExistence type="inferred from homology"/>
<dbReference type="PANTHER" id="PTHR20275">
    <property type="entry name" value="NAD KINASE"/>
    <property type="match status" value="1"/>
</dbReference>
<organism evidence="6">
    <name type="scientific">Cyberlindnera fabianii</name>
    <name type="common">Yeast</name>
    <name type="synonym">Hansenula fabianii</name>
    <dbReference type="NCBI Taxonomy" id="36022"/>
    <lineage>
        <taxon>Eukaryota</taxon>
        <taxon>Fungi</taxon>
        <taxon>Dikarya</taxon>
        <taxon>Ascomycota</taxon>
        <taxon>Saccharomycotina</taxon>
        <taxon>Saccharomycetes</taxon>
        <taxon>Phaffomycetales</taxon>
        <taxon>Phaffomycetaceae</taxon>
        <taxon>Cyberlindnera</taxon>
    </lineage>
</organism>
<dbReference type="InterPro" id="IPR017438">
    <property type="entry name" value="ATP-NAD_kinase_N"/>
</dbReference>
<evidence type="ECO:0000313" key="6">
    <source>
        <dbReference type="EMBL" id="CDR46421.1"/>
    </source>
</evidence>
<reference evidence="6" key="1">
    <citation type="journal article" date="2014" name="Genome Announc.">
        <title>Genome sequence of the yeast Cyberlindnera fabianii (Hansenula fabianii).</title>
        <authorList>
            <person name="Freel K.C."/>
            <person name="Sarilar V."/>
            <person name="Neuveglise C."/>
            <person name="Devillers H."/>
            <person name="Friedrich A."/>
            <person name="Schacherer J."/>
        </authorList>
    </citation>
    <scope>NUCLEOTIDE SEQUENCE</scope>
    <source>
        <strain evidence="6">YJS4271</strain>
    </source>
</reference>
<dbReference type="SUPFAM" id="SSF111331">
    <property type="entry name" value="NAD kinase/diacylglycerol kinase-like"/>
    <property type="match status" value="1"/>
</dbReference>
<dbReference type="OrthoDB" id="24581at2759"/>
<evidence type="ECO:0000256" key="5">
    <source>
        <dbReference type="ARBA" id="ARBA00023027"/>
    </source>
</evidence>
<dbReference type="Pfam" id="PF20143">
    <property type="entry name" value="NAD_kinase_C"/>
    <property type="match status" value="1"/>
</dbReference>
<dbReference type="Gene3D" id="2.60.200.30">
    <property type="entry name" value="Probable inorganic polyphosphate/atp-NAD kinase, domain 2"/>
    <property type="match status" value="1"/>
</dbReference>
<keyword evidence="2" id="KW-0808">Transferase</keyword>
<dbReference type="VEuPathDB" id="FungiDB:BON22_4285"/>
<dbReference type="Gene3D" id="3.40.50.10330">
    <property type="entry name" value="Probable inorganic polyphosphate/atp-NAD kinase, domain 1"/>
    <property type="match status" value="1"/>
</dbReference>
<accession>A0A061BEU6</accession>
<protein>
    <submittedName>
        <fullName evidence="6">CYFA0S23e00826g1_1</fullName>
    </submittedName>
</protein>
<dbReference type="AlphaFoldDB" id="A0A061BEU6"/>
<dbReference type="GO" id="GO:0006741">
    <property type="term" value="P:NADP+ biosynthetic process"/>
    <property type="evidence" value="ECO:0007669"/>
    <property type="project" value="InterPro"/>
</dbReference>
<dbReference type="PhylomeDB" id="A0A061BEU6"/>
<evidence type="ECO:0000256" key="3">
    <source>
        <dbReference type="ARBA" id="ARBA00022777"/>
    </source>
</evidence>
<dbReference type="EMBL" id="LK052908">
    <property type="protein sequence ID" value="CDR46421.1"/>
    <property type="molecule type" value="Genomic_DNA"/>
</dbReference>
<dbReference type="GO" id="GO:0019674">
    <property type="term" value="P:NAD+ metabolic process"/>
    <property type="evidence" value="ECO:0007669"/>
    <property type="project" value="InterPro"/>
</dbReference>
<comment type="similarity">
    <text evidence="1">Belongs to the NAD kinase family.</text>
</comment>
<name>A0A061BEU6_CYBFA</name>
<keyword evidence="5" id="KW-0520">NAD</keyword>
<evidence type="ECO:0000256" key="2">
    <source>
        <dbReference type="ARBA" id="ARBA00022679"/>
    </source>
</evidence>
<evidence type="ECO:0000256" key="1">
    <source>
        <dbReference type="ARBA" id="ARBA00010995"/>
    </source>
</evidence>
<dbReference type="PANTHER" id="PTHR20275:SF26">
    <property type="entry name" value="NADH KINASE POS5, MITOCHONDRIAL"/>
    <property type="match status" value="1"/>
</dbReference>